<feature type="region of interest" description="Disordered" evidence="1">
    <location>
        <begin position="51"/>
        <end position="84"/>
    </location>
</feature>
<reference evidence="2 3" key="1">
    <citation type="journal article" date="2015" name="Genome Biol. Evol.">
        <title>Comparative Genomics of a Bacterivorous Green Alga Reveals Evolutionary Causalities and Consequences of Phago-Mixotrophic Mode of Nutrition.</title>
        <authorList>
            <person name="Burns J.A."/>
            <person name="Paasch A."/>
            <person name="Narechania A."/>
            <person name="Kim E."/>
        </authorList>
    </citation>
    <scope>NUCLEOTIDE SEQUENCE [LARGE SCALE GENOMIC DNA]</scope>
    <source>
        <strain evidence="2 3">PLY_AMNH</strain>
    </source>
</reference>
<dbReference type="EMBL" id="LGRX02007720">
    <property type="protein sequence ID" value="KAK3274447.1"/>
    <property type="molecule type" value="Genomic_DNA"/>
</dbReference>
<feature type="compositionally biased region" description="Polar residues" evidence="1">
    <location>
        <begin position="70"/>
        <end position="84"/>
    </location>
</feature>
<gene>
    <name evidence="2" type="ORF">CYMTET_17371</name>
</gene>
<accession>A0AAE0GA89</accession>
<dbReference type="AlphaFoldDB" id="A0AAE0GA89"/>
<proteinExistence type="predicted"/>
<organism evidence="2 3">
    <name type="scientific">Cymbomonas tetramitiformis</name>
    <dbReference type="NCBI Taxonomy" id="36881"/>
    <lineage>
        <taxon>Eukaryota</taxon>
        <taxon>Viridiplantae</taxon>
        <taxon>Chlorophyta</taxon>
        <taxon>Pyramimonadophyceae</taxon>
        <taxon>Pyramimonadales</taxon>
        <taxon>Pyramimonadaceae</taxon>
        <taxon>Cymbomonas</taxon>
    </lineage>
</organism>
<evidence type="ECO:0000313" key="3">
    <source>
        <dbReference type="Proteomes" id="UP001190700"/>
    </source>
</evidence>
<comment type="caution">
    <text evidence="2">The sequence shown here is derived from an EMBL/GenBank/DDBJ whole genome shotgun (WGS) entry which is preliminary data.</text>
</comment>
<evidence type="ECO:0000256" key="1">
    <source>
        <dbReference type="SAM" id="MobiDB-lite"/>
    </source>
</evidence>
<protein>
    <submittedName>
        <fullName evidence="2">Uncharacterized protein</fullName>
    </submittedName>
</protein>
<name>A0AAE0GA89_9CHLO</name>
<dbReference type="Proteomes" id="UP001190700">
    <property type="component" value="Unassembled WGS sequence"/>
</dbReference>
<evidence type="ECO:0000313" key="2">
    <source>
        <dbReference type="EMBL" id="KAK3274447.1"/>
    </source>
</evidence>
<keyword evidence="3" id="KW-1185">Reference proteome</keyword>
<sequence>MSEEKVLQCIRFHGIAGWCWCSLSNSDKQYFLLEQKERCLETTPALLRRTVSPRLATTNVPTPAHEAKQKSVQRSDTGQVPQPNVQDNVCRPRLWCDEDLESLSSTCSFSGSFSRLSENESNQGAATFFGALTAELVTPEAQKCFEPSAKPHGEATEDFQIKPANEQANVVGAPAPRTPLPWRSSKHAPTLTTQSSGFITLVTSLIGRTRHTYKQTSKLF</sequence>